<name>A0A7C8L528_9BACI</name>
<dbReference type="Proteomes" id="UP000480246">
    <property type="component" value="Unassembled WGS sequence"/>
</dbReference>
<keyword evidence="1" id="KW-1133">Transmembrane helix</keyword>
<organism evidence="2 3">
    <name type="scientific">Gracilibacillus oryzae</name>
    <dbReference type="NCBI Taxonomy" id="1672701"/>
    <lineage>
        <taxon>Bacteria</taxon>
        <taxon>Bacillati</taxon>
        <taxon>Bacillota</taxon>
        <taxon>Bacilli</taxon>
        <taxon>Bacillales</taxon>
        <taxon>Bacillaceae</taxon>
        <taxon>Gracilibacillus</taxon>
    </lineage>
</organism>
<comment type="caution">
    <text evidence="2">The sequence shown here is derived from an EMBL/GenBank/DDBJ whole genome shotgun (WGS) entry which is preliminary data.</text>
</comment>
<dbReference type="InterPro" id="IPR000609">
    <property type="entry name" value="7TM_GPCR_serpentine_rcpt_Srg"/>
</dbReference>
<accession>A0A7C8L528</accession>
<keyword evidence="1" id="KW-0472">Membrane</keyword>
<dbReference type="OrthoDB" id="2974477at2"/>
<protein>
    <submittedName>
        <fullName evidence="2">Uncharacterized protein</fullName>
    </submittedName>
</protein>
<dbReference type="Pfam" id="PF02118">
    <property type="entry name" value="Srg"/>
    <property type="match status" value="1"/>
</dbReference>
<feature type="transmembrane region" description="Helical" evidence="1">
    <location>
        <begin position="6"/>
        <end position="23"/>
    </location>
</feature>
<proteinExistence type="predicted"/>
<dbReference type="GO" id="GO:0004888">
    <property type="term" value="F:transmembrane signaling receptor activity"/>
    <property type="evidence" value="ECO:0007669"/>
    <property type="project" value="InterPro"/>
</dbReference>
<evidence type="ECO:0000313" key="3">
    <source>
        <dbReference type="Proteomes" id="UP000480246"/>
    </source>
</evidence>
<dbReference type="EMBL" id="WEID01000020">
    <property type="protein sequence ID" value="KAB8138292.1"/>
    <property type="molecule type" value="Genomic_DNA"/>
</dbReference>
<dbReference type="RefSeq" id="WP_153402013.1">
    <property type="nucleotide sequence ID" value="NZ_ML762426.1"/>
</dbReference>
<reference evidence="2 3" key="1">
    <citation type="submission" date="2019-10" db="EMBL/GenBank/DDBJ databases">
        <title>Gracilibacillus sp. nov. isolated from rice seeds.</title>
        <authorList>
            <person name="He S."/>
        </authorList>
    </citation>
    <scope>NUCLEOTIDE SEQUENCE [LARGE SCALE GENOMIC DNA]</scope>
    <source>
        <strain evidence="2 3">TD8</strain>
    </source>
</reference>
<gene>
    <name evidence="2" type="ORF">F9U64_05525</name>
</gene>
<dbReference type="AlphaFoldDB" id="A0A7C8L528"/>
<evidence type="ECO:0000313" key="2">
    <source>
        <dbReference type="EMBL" id="KAB8138292.1"/>
    </source>
</evidence>
<feature type="transmembrane region" description="Helical" evidence="1">
    <location>
        <begin position="43"/>
        <end position="62"/>
    </location>
</feature>
<evidence type="ECO:0000256" key="1">
    <source>
        <dbReference type="SAM" id="Phobius"/>
    </source>
</evidence>
<dbReference type="GO" id="GO:0016020">
    <property type="term" value="C:membrane"/>
    <property type="evidence" value="ECO:0007669"/>
    <property type="project" value="InterPro"/>
</dbReference>
<sequence>MLVYIILILILGILSFILTYRELGRSDPNYREKSRPHLKFLTMIYGVAIIGSVIALVVYSGTQ</sequence>
<keyword evidence="3" id="KW-1185">Reference proteome</keyword>
<keyword evidence="1" id="KW-0812">Transmembrane</keyword>